<dbReference type="InterPro" id="IPR003594">
    <property type="entry name" value="HATPase_dom"/>
</dbReference>
<evidence type="ECO:0000259" key="7">
    <source>
        <dbReference type="PROSITE" id="PS50109"/>
    </source>
</evidence>
<feature type="region of interest" description="Disordered" evidence="5">
    <location>
        <begin position="542"/>
        <end position="562"/>
    </location>
</feature>
<keyword evidence="6" id="KW-0472">Membrane</keyword>
<dbReference type="PANTHER" id="PTHR43065:SF50">
    <property type="entry name" value="HISTIDINE KINASE"/>
    <property type="match status" value="1"/>
</dbReference>
<dbReference type="PANTHER" id="PTHR43065">
    <property type="entry name" value="SENSOR HISTIDINE KINASE"/>
    <property type="match status" value="1"/>
</dbReference>
<evidence type="ECO:0000313" key="8">
    <source>
        <dbReference type="EMBL" id="MFC3680653.1"/>
    </source>
</evidence>
<evidence type="ECO:0000256" key="1">
    <source>
        <dbReference type="ARBA" id="ARBA00000085"/>
    </source>
</evidence>
<dbReference type="Gene3D" id="1.10.287.130">
    <property type="match status" value="1"/>
</dbReference>
<reference evidence="9" key="1">
    <citation type="journal article" date="2019" name="Int. J. Syst. Evol. Microbiol.">
        <title>The Global Catalogue of Microorganisms (GCM) 10K type strain sequencing project: providing services to taxonomists for standard genome sequencing and annotation.</title>
        <authorList>
            <consortium name="The Broad Institute Genomics Platform"/>
            <consortium name="The Broad Institute Genome Sequencing Center for Infectious Disease"/>
            <person name="Wu L."/>
            <person name="Ma J."/>
        </authorList>
    </citation>
    <scope>NUCLEOTIDE SEQUENCE [LARGE SCALE GENOMIC DNA]</scope>
    <source>
        <strain evidence="9">KCTC 42424</strain>
    </source>
</reference>
<keyword evidence="8" id="KW-0418">Kinase</keyword>
<dbReference type="SMART" id="SM00387">
    <property type="entry name" value="HATPase_c"/>
    <property type="match status" value="1"/>
</dbReference>
<dbReference type="EC" id="2.7.13.3" evidence="2"/>
<dbReference type="SUPFAM" id="SSF55874">
    <property type="entry name" value="ATPase domain of HSP90 chaperone/DNA topoisomerase II/histidine kinase"/>
    <property type="match status" value="1"/>
</dbReference>
<evidence type="ECO:0000256" key="3">
    <source>
        <dbReference type="ARBA" id="ARBA00022553"/>
    </source>
</evidence>
<dbReference type="GO" id="GO:0016301">
    <property type="term" value="F:kinase activity"/>
    <property type="evidence" value="ECO:0007669"/>
    <property type="project" value="UniProtKB-KW"/>
</dbReference>
<dbReference type="InterPro" id="IPR004358">
    <property type="entry name" value="Sig_transdc_His_kin-like_C"/>
</dbReference>
<dbReference type="PRINTS" id="PR00344">
    <property type="entry name" value="BCTRLSENSOR"/>
</dbReference>
<accession>A0ABV7VX82</accession>
<keyword evidence="4" id="KW-0175">Coiled coil</keyword>
<dbReference type="InterPro" id="IPR005467">
    <property type="entry name" value="His_kinase_dom"/>
</dbReference>
<dbReference type="EMBL" id="JBHRYB010000011">
    <property type="protein sequence ID" value="MFC3680653.1"/>
    <property type="molecule type" value="Genomic_DNA"/>
</dbReference>
<keyword evidence="9" id="KW-1185">Reference proteome</keyword>
<dbReference type="RefSeq" id="WP_376866669.1">
    <property type="nucleotide sequence ID" value="NZ_JBHRYB010000011.1"/>
</dbReference>
<feature type="coiled-coil region" evidence="4">
    <location>
        <begin position="310"/>
        <end position="337"/>
    </location>
</feature>
<dbReference type="InterPro" id="IPR003661">
    <property type="entry name" value="HisK_dim/P_dom"/>
</dbReference>
<evidence type="ECO:0000256" key="5">
    <source>
        <dbReference type="SAM" id="MobiDB-lite"/>
    </source>
</evidence>
<proteinExistence type="predicted"/>
<keyword evidence="3" id="KW-0597">Phosphoprotein</keyword>
<dbReference type="InterPro" id="IPR036890">
    <property type="entry name" value="HATPase_C_sf"/>
</dbReference>
<evidence type="ECO:0000256" key="6">
    <source>
        <dbReference type="SAM" id="Phobius"/>
    </source>
</evidence>
<dbReference type="Pfam" id="PF02518">
    <property type="entry name" value="HATPase_c"/>
    <property type="match status" value="1"/>
</dbReference>
<comment type="catalytic activity">
    <reaction evidence="1">
        <text>ATP + protein L-histidine = ADP + protein N-phospho-L-histidine.</text>
        <dbReference type="EC" id="2.7.13.3"/>
    </reaction>
</comment>
<dbReference type="CDD" id="cd00082">
    <property type="entry name" value="HisKA"/>
    <property type="match status" value="1"/>
</dbReference>
<sequence length="562" mass="62982">MLSRFSFAALLLALVTATLSYQLLKPLEERRATTVADQVLEQVYLRALREFYELAATARESLVADAPWQVPDAILPYSSDSSFSHIWRIQFDLQDMSAVVTPQPAGHPRALLVFHKSQAGQNGQRQVLLDLHEWLAGLSEYAGFGRLQLQLEYRGQAMFDDPQNEHSWFERPDFMTPDFVLKIEREPLLQQLRSSRVMWLVSLGVGLLVFVLLSLLHRARLAHQQTEQQLQQTYDELAGTTEFLREQMLRTAHSHKELLKRHYELKDVNNDLDQVQKRLLLSERLASLGEISAGIVHEINNPVAYIGSNLRELAHDLENLQAFIKRLDQASDSLEEESPFYQQLLSAYQQLDIQHVCEDAPDKVQDCIAGIERVKKIILDMKRLSSKGAADKRLANLNDDIGSVINIASNRLGDNITLTTELAELPDIFCNSSQIAQVVTNMIVNAIQALDDQPGEIRLQETLTDSDIQLTICDDGPGMSKEVAAQVFEPFFTTKSSNQGSGMGLALCYKIVNEHGGWIDLQTAPGEGCCFTIHLPLAKEQAEDDRPAGAPLASNNGEDDVK</sequence>
<dbReference type="Gene3D" id="3.30.565.10">
    <property type="entry name" value="Histidine kinase-like ATPase, C-terminal domain"/>
    <property type="match status" value="1"/>
</dbReference>
<gene>
    <name evidence="8" type="ORF">ACFOMG_11155</name>
</gene>
<evidence type="ECO:0000256" key="2">
    <source>
        <dbReference type="ARBA" id="ARBA00012438"/>
    </source>
</evidence>
<feature type="transmembrane region" description="Helical" evidence="6">
    <location>
        <begin position="197"/>
        <end position="216"/>
    </location>
</feature>
<organism evidence="8 9">
    <name type="scientific">Bacterioplanoides pacificum</name>
    <dbReference type="NCBI Taxonomy" id="1171596"/>
    <lineage>
        <taxon>Bacteria</taxon>
        <taxon>Pseudomonadati</taxon>
        <taxon>Pseudomonadota</taxon>
        <taxon>Gammaproteobacteria</taxon>
        <taxon>Oceanospirillales</taxon>
        <taxon>Oceanospirillaceae</taxon>
        <taxon>Bacterioplanoides</taxon>
    </lineage>
</organism>
<feature type="domain" description="Histidine kinase" evidence="7">
    <location>
        <begin position="294"/>
        <end position="539"/>
    </location>
</feature>
<protein>
    <recommendedName>
        <fullName evidence="2">histidine kinase</fullName>
        <ecNumber evidence="2">2.7.13.3</ecNumber>
    </recommendedName>
</protein>
<name>A0ABV7VX82_9GAMM</name>
<dbReference type="PROSITE" id="PS50109">
    <property type="entry name" value="HIS_KIN"/>
    <property type="match status" value="1"/>
</dbReference>
<keyword evidence="6" id="KW-0812">Transmembrane</keyword>
<dbReference type="Proteomes" id="UP001595722">
    <property type="component" value="Unassembled WGS sequence"/>
</dbReference>
<evidence type="ECO:0000313" key="9">
    <source>
        <dbReference type="Proteomes" id="UP001595722"/>
    </source>
</evidence>
<keyword evidence="8" id="KW-0808">Transferase</keyword>
<evidence type="ECO:0000256" key="4">
    <source>
        <dbReference type="SAM" id="Coils"/>
    </source>
</evidence>
<comment type="caution">
    <text evidence="8">The sequence shown here is derived from an EMBL/GenBank/DDBJ whole genome shotgun (WGS) entry which is preliminary data.</text>
</comment>
<keyword evidence="6" id="KW-1133">Transmembrane helix</keyword>